<dbReference type="SUPFAM" id="SSF49482">
    <property type="entry name" value="Aromatic compound dioxygenase"/>
    <property type="match status" value="1"/>
</dbReference>
<feature type="region of interest" description="Disordered" evidence="1">
    <location>
        <begin position="278"/>
        <end position="313"/>
    </location>
</feature>
<protein>
    <submittedName>
        <fullName evidence="3">Intradiol ring-cleavage dioxygenase</fullName>
    </submittedName>
</protein>
<dbReference type="PANTHER" id="PTHR34315:SF1">
    <property type="entry name" value="INTRADIOL RING-CLEAVAGE DIOXYGENASES DOMAIN-CONTAINING PROTEIN-RELATED"/>
    <property type="match status" value="1"/>
</dbReference>
<comment type="caution">
    <text evidence="3">The sequence shown here is derived from an EMBL/GenBank/DDBJ whole genome shotgun (WGS) entry which is preliminary data.</text>
</comment>
<accession>A0ABS9IV34</accession>
<dbReference type="InterPro" id="IPR015889">
    <property type="entry name" value="Intradiol_dOase_core"/>
</dbReference>
<keyword evidence="3" id="KW-0560">Oxidoreductase</keyword>
<feature type="region of interest" description="Disordered" evidence="1">
    <location>
        <begin position="57"/>
        <end position="94"/>
    </location>
</feature>
<dbReference type="GO" id="GO:0051213">
    <property type="term" value="F:dioxygenase activity"/>
    <property type="evidence" value="ECO:0007669"/>
    <property type="project" value="UniProtKB-KW"/>
</dbReference>
<dbReference type="CDD" id="cd03457">
    <property type="entry name" value="intradiol_dioxygenase_like"/>
    <property type="match status" value="1"/>
</dbReference>
<keyword evidence="3" id="KW-0223">Dioxygenase</keyword>
<evidence type="ECO:0000256" key="1">
    <source>
        <dbReference type="SAM" id="MobiDB-lite"/>
    </source>
</evidence>
<sequence>MTDKTYQGRPLHRPDEPVVDQGAAFDLQTLSTRRKVLAFIGAGGAAALLAACSSGSSDTGASTSSSATTIGEIPDETAGPYPGDGSNGPDVLNRTGIVRSDIRSSLGGGTRVDGVPLRVTLDVTDIAGGDKPFTGAAVYAWHCTAQGEYSMYGEGIEDETFLRGVQVVDDSGSVTFTTIFPGCYSGRWPHIHFEVYPDVTSITDHTKAIATSQLALPQQACVAVYSRSTYSGSAENLSQITLASDNVFGDDGGKSQLASLTGNAVSGYTAMLHVGVDTGTEPKAGAAPGGAGGPGGPPPNGSGKPGGAPPSRP</sequence>
<proteinExistence type="predicted"/>
<name>A0ABS9IV34_9ACTN</name>
<dbReference type="Pfam" id="PF00775">
    <property type="entry name" value="Dioxygenase_C"/>
    <property type="match status" value="1"/>
</dbReference>
<evidence type="ECO:0000259" key="2">
    <source>
        <dbReference type="Pfam" id="PF00775"/>
    </source>
</evidence>
<evidence type="ECO:0000313" key="4">
    <source>
        <dbReference type="Proteomes" id="UP001200110"/>
    </source>
</evidence>
<feature type="compositionally biased region" description="Low complexity" evidence="1">
    <location>
        <begin position="57"/>
        <end position="69"/>
    </location>
</feature>
<organism evidence="3 4">
    <name type="scientific">Gordonia liuliyuniae</name>
    <dbReference type="NCBI Taxonomy" id="2911517"/>
    <lineage>
        <taxon>Bacteria</taxon>
        <taxon>Bacillati</taxon>
        <taxon>Actinomycetota</taxon>
        <taxon>Actinomycetes</taxon>
        <taxon>Mycobacteriales</taxon>
        <taxon>Gordoniaceae</taxon>
        <taxon>Gordonia</taxon>
    </lineage>
</organism>
<feature type="domain" description="Intradiol ring-cleavage dioxygenases" evidence="2">
    <location>
        <begin position="88"/>
        <end position="186"/>
    </location>
</feature>
<dbReference type="Proteomes" id="UP001200110">
    <property type="component" value="Unassembled WGS sequence"/>
</dbReference>
<evidence type="ECO:0000313" key="3">
    <source>
        <dbReference type="EMBL" id="MCF8589419.1"/>
    </source>
</evidence>
<gene>
    <name evidence="3" type="ORF">L5G33_13225</name>
</gene>
<dbReference type="Gene3D" id="2.60.130.10">
    <property type="entry name" value="Aromatic compound dioxygenase"/>
    <property type="match status" value="1"/>
</dbReference>
<keyword evidence="4" id="KW-1185">Reference proteome</keyword>
<dbReference type="EMBL" id="JAKKOR010000009">
    <property type="protein sequence ID" value="MCF8589419.1"/>
    <property type="molecule type" value="Genomic_DNA"/>
</dbReference>
<dbReference type="InterPro" id="IPR000627">
    <property type="entry name" value="Intradiol_dOase_C"/>
</dbReference>
<dbReference type="RefSeq" id="WP_236998637.1">
    <property type="nucleotide sequence ID" value="NZ_JAKKOR010000009.1"/>
</dbReference>
<dbReference type="PANTHER" id="PTHR34315">
    <property type="match status" value="1"/>
</dbReference>
<reference evidence="3 4" key="1">
    <citation type="submission" date="2022-01" db="EMBL/GenBank/DDBJ databases">
        <authorList>
            <person name="Huang Y."/>
        </authorList>
    </citation>
    <scope>NUCLEOTIDE SEQUENCE [LARGE SCALE GENOMIC DNA]</scope>
    <source>
        <strain evidence="3 4">HY366</strain>
    </source>
</reference>